<dbReference type="EMBL" id="CP045997">
    <property type="protein sequence ID" value="QHV97066.1"/>
    <property type="molecule type" value="Genomic_DNA"/>
</dbReference>
<gene>
    <name evidence="1" type="ORF">GJR95_19545</name>
</gene>
<name>A0A6P1W077_9BACT</name>
<reference evidence="1 2" key="1">
    <citation type="submission" date="2019-11" db="EMBL/GenBank/DDBJ databases">
        <title>Spirosoma endbachense sp. nov., isolated from a natural salt meadow.</title>
        <authorList>
            <person name="Rojas J."/>
            <person name="Ambika Manirajan B."/>
            <person name="Ratering S."/>
            <person name="Suarez C."/>
            <person name="Geissler-Plaum R."/>
            <person name="Schnell S."/>
        </authorList>
    </citation>
    <scope>NUCLEOTIDE SEQUENCE [LARGE SCALE GENOMIC DNA]</scope>
    <source>
        <strain evidence="1 2">I-24</strain>
    </source>
</reference>
<dbReference type="KEGG" id="senf:GJR95_19545"/>
<dbReference type="Proteomes" id="UP000464577">
    <property type="component" value="Chromosome"/>
</dbReference>
<organism evidence="1 2">
    <name type="scientific">Spirosoma endbachense</name>
    <dbReference type="NCBI Taxonomy" id="2666025"/>
    <lineage>
        <taxon>Bacteria</taxon>
        <taxon>Pseudomonadati</taxon>
        <taxon>Bacteroidota</taxon>
        <taxon>Cytophagia</taxon>
        <taxon>Cytophagales</taxon>
        <taxon>Cytophagaceae</taxon>
        <taxon>Spirosoma</taxon>
    </lineage>
</organism>
<dbReference type="RefSeq" id="WP_162387478.1">
    <property type="nucleotide sequence ID" value="NZ_CP045997.1"/>
</dbReference>
<evidence type="ECO:0000313" key="1">
    <source>
        <dbReference type="EMBL" id="QHV97066.1"/>
    </source>
</evidence>
<accession>A0A6P1W077</accession>
<sequence>MFFNVLISWLRQFDQIPSSRLRLLFGQSCQRISRLFATATIFFLQIKLAFESAQVWRNDPFSSFWLPIVVSTTKMGEVITQPEKQFMKFPIRR</sequence>
<dbReference type="AlphaFoldDB" id="A0A6P1W077"/>
<protein>
    <submittedName>
        <fullName evidence="1">Uncharacterized protein</fullName>
    </submittedName>
</protein>
<proteinExistence type="predicted"/>
<keyword evidence="2" id="KW-1185">Reference proteome</keyword>
<evidence type="ECO:0000313" key="2">
    <source>
        <dbReference type="Proteomes" id="UP000464577"/>
    </source>
</evidence>